<accession>A0A166V1D2</accession>
<dbReference type="InterPro" id="IPR016069">
    <property type="entry name" value="Translin_C"/>
</dbReference>
<evidence type="ECO:0000256" key="1">
    <source>
        <dbReference type="ARBA" id="ARBA00004123"/>
    </source>
</evidence>
<evidence type="ECO:0000256" key="3">
    <source>
        <dbReference type="ARBA" id="ARBA00005902"/>
    </source>
</evidence>
<keyword evidence="7" id="KW-1185">Reference proteome</keyword>
<evidence type="ECO:0000313" key="7">
    <source>
        <dbReference type="Proteomes" id="UP000076532"/>
    </source>
</evidence>
<dbReference type="CDD" id="cd14820">
    <property type="entry name" value="TRAX"/>
    <property type="match status" value="1"/>
</dbReference>
<dbReference type="GO" id="GO:0005634">
    <property type="term" value="C:nucleus"/>
    <property type="evidence" value="ECO:0007669"/>
    <property type="project" value="UniProtKB-SubCell"/>
</dbReference>
<evidence type="ECO:0000256" key="5">
    <source>
        <dbReference type="ARBA" id="ARBA00023242"/>
    </source>
</evidence>
<comment type="similarity">
    <text evidence="3">Belongs to the translin family.</text>
</comment>
<keyword evidence="5" id="KW-0539">Nucleus</keyword>
<dbReference type="GO" id="GO:0005737">
    <property type="term" value="C:cytoplasm"/>
    <property type="evidence" value="ECO:0007669"/>
    <property type="project" value="UniProtKB-SubCell"/>
</dbReference>
<dbReference type="Gene3D" id="1.20.58.190">
    <property type="entry name" value="Translin, domain 1"/>
    <property type="match status" value="1"/>
</dbReference>
<name>A0A166V1D2_9AGAM</name>
<dbReference type="EMBL" id="KV417486">
    <property type="protein sequence ID" value="KZP32251.1"/>
    <property type="molecule type" value="Genomic_DNA"/>
</dbReference>
<dbReference type="AlphaFoldDB" id="A0A166V1D2"/>
<dbReference type="GO" id="GO:0043565">
    <property type="term" value="F:sequence-specific DNA binding"/>
    <property type="evidence" value="ECO:0007669"/>
    <property type="project" value="InterPro"/>
</dbReference>
<keyword evidence="4" id="KW-0963">Cytoplasm</keyword>
<organism evidence="6 7">
    <name type="scientific">Athelia psychrophila</name>
    <dbReference type="NCBI Taxonomy" id="1759441"/>
    <lineage>
        <taxon>Eukaryota</taxon>
        <taxon>Fungi</taxon>
        <taxon>Dikarya</taxon>
        <taxon>Basidiomycota</taxon>
        <taxon>Agaricomycotina</taxon>
        <taxon>Agaricomycetes</taxon>
        <taxon>Agaricomycetidae</taxon>
        <taxon>Atheliales</taxon>
        <taxon>Atheliaceae</taxon>
        <taxon>Athelia</taxon>
    </lineage>
</organism>
<dbReference type="STRING" id="436010.A0A166V1D2"/>
<gene>
    <name evidence="6" type="ORF">FIBSPDRAFT_925217</name>
</gene>
<protein>
    <submittedName>
        <fullName evidence="6">Translin</fullName>
    </submittedName>
</protein>
<dbReference type="Proteomes" id="UP000076532">
    <property type="component" value="Unassembled WGS sequence"/>
</dbReference>
<dbReference type="SUPFAM" id="SSF74784">
    <property type="entry name" value="Translin"/>
    <property type="match status" value="1"/>
</dbReference>
<dbReference type="Pfam" id="PF01997">
    <property type="entry name" value="Translin"/>
    <property type="match status" value="1"/>
</dbReference>
<reference evidence="6 7" key="1">
    <citation type="journal article" date="2016" name="Mol. Biol. Evol.">
        <title>Comparative Genomics of Early-Diverging Mushroom-Forming Fungi Provides Insights into the Origins of Lignocellulose Decay Capabilities.</title>
        <authorList>
            <person name="Nagy L.G."/>
            <person name="Riley R."/>
            <person name="Tritt A."/>
            <person name="Adam C."/>
            <person name="Daum C."/>
            <person name="Floudas D."/>
            <person name="Sun H."/>
            <person name="Yadav J.S."/>
            <person name="Pangilinan J."/>
            <person name="Larsson K.H."/>
            <person name="Matsuura K."/>
            <person name="Barry K."/>
            <person name="Labutti K."/>
            <person name="Kuo R."/>
            <person name="Ohm R.A."/>
            <person name="Bhattacharya S.S."/>
            <person name="Shirouzu T."/>
            <person name="Yoshinaga Y."/>
            <person name="Martin F.M."/>
            <person name="Grigoriev I.V."/>
            <person name="Hibbett D.S."/>
        </authorList>
    </citation>
    <scope>NUCLEOTIDE SEQUENCE [LARGE SCALE GENOMIC DNA]</scope>
    <source>
        <strain evidence="6 7">CBS 109695</strain>
    </source>
</reference>
<evidence type="ECO:0000256" key="4">
    <source>
        <dbReference type="ARBA" id="ARBA00022490"/>
    </source>
</evidence>
<dbReference type="OrthoDB" id="31005at2759"/>
<dbReference type="InterPro" id="IPR002848">
    <property type="entry name" value="Translin_fam"/>
</dbReference>
<evidence type="ECO:0000313" key="6">
    <source>
        <dbReference type="EMBL" id="KZP32251.1"/>
    </source>
</evidence>
<proteinExistence type="inferred from homology"/>
<comment type="subcellular location">
    <subcellularLocation>
        <location evidence="2">Cytoplasm</location>
    </subcellularLocation>
    <subcellularLocation>
        <location evidence="1">Nucleus</location>
    </subcellularLocation>
</comment>
<sequence length="260" mass="29657">MSPDVSSAFDGFRTELDDFSDRRERLIKASRDVTNLSKKIIFLLHRIMTEDTADTYRQLSLRAAATARPKIKEVTDIYASIMHELEGNQFWRYYRCVSPGIQEFIEAFSFLHYLEHGTLVTHSEVQHVLSDNSGVPYFTLPLDDYLLGLSDLTGELMRFAISGISRRGGRVRASEVCAFVRCCKADLERLTPYVKELSRKQHVTAQSLEKIEDAAYAIAVRGSEYELSPERLDDIVAMSVSTFTADNRRHERRSANDDDS</sequence>
<dbReference type="PANTHER" id="PTHR10741">
    <property type="entry name" value="TRANSLIN AND TRANSLIN ASSOCIATED PROTEIN X"/>
    <property type="match status" value="1"/>
</dbReference>
<dbReference type="InterPro" id="IPR016068">
    <property type="entry name" value="Translin_N"/>
</dbReference>
<dbReference type="Gene3D" id="1.20.58.200">
    <property type="entry name" value="Translin, domain 2"/>
    <property type="match status" value="1"/>
</dbReference>
<evidence type="ECO:0000256" key="2">
    <source>
        <dbReference type="ARBA" id="ARBA00004496"/>
    </source>
</evidence>
<dbReference type="InterPro" id="IPR036081">
    <property type="entry name" value="Translin_sf"/>
</dbReference>